<evidence type="ECO:0000256" key="1">
    <source>
        <dbReference type="ARBA" id="ARBA00004613"/>
    </source>
</evidence>
<dbReference type="SUPFAM" id="SSF48113">
    <property type="entry name" value="Heme-dependent peroxidases"/>
    <property type="match status" value="1"/>
</dbReference>
<dbReference type="PRINTS" id="PR00313">
    <property type="entry name" value="CABNDNGRPT"/>
</dbReference>
<dbReference type="Gene3D" id="1.10.640.10">
    <property type="entry name" value="Haem peroxidase domain superfamily, animal type"/>
    <property type="match status" value="1"/>
</dbReference>
<dbReference type="SUPFAM" id="SSF49265">
    <property type="entry name" value="Fibronectin type III"/>
    <property type="match status" value="2"/>
</dbReference>
<evidence type="ECO:0000256" key="2">
    <source>
        <dbReference type="ARBA" id="ARBA00022525"/>
    </source>
</evidence>
<dbReference type="GO" id="GO:0006979">
    <property type="term" value="P:response to oxidative stress"/>
    <property type="evidence" value="ECO:0007669"/>
    <property type="project" value="InterPro"/>
</dbReference>
<dbReference type="InterPro" id="IPR003961">
    <property type="entry name" value="FN3_dom"/>
</dbReference>
<dbReference type="EMBL" id="CAFAAY010000021">
    <property type="protein sequence ID" value="CAB4811847.1"/>
    <property type="molecule type" value="Genomic_DNA"/>
</dbReference>
<comment type="subcellular location">
    <subcellularLocation>
        <location evidence="1">Secreted</location>
    </subcellularLocation>
</comment>
<name>A0A6J6Z322_9ZZZZ</name>
<dbReference type="GO" id="GO:0016020">
    <property type="term" value="C:membrane"/>
    <property type="evidence" value="ECO:0007669"/>
    <property type="project" value="InterPro"/>
</dbReference>
<dbReference type="SMART" id="SM00060">
    <property type="entry name" value="FN3"/>
    <property type="match status" value="2"/>
</dbReference>
<dbReference type="InterPro" id="IPR037120">
    <property type="entry name" value="Haem_peroxidase_sf_animal"/>
</dbReference>
<organism evidence="5">
    <name type="scientific">freshwater metagenome</name>
    <dbReference type="NCBI Taxonomy" id="449393"/>
    <lineage>
        <taxon>unclassified sequences</taxon>
        <taxon>metagenomes</taxon>
        <taxon>ecological metagenomes</taxon>
    </lineage>
</organism>
<dbReference type="Gene3D" id="2.150.10.10">
    <property type="entry name" value="Serralysin-like metalloprotease, C-terminal"/>
    <property type="match status" value="1"/>
</dbReference>
<dbReference type="Gene3D" id="2.60.40.10">
    <property type="entry name" value="Immunoglobulins"/>
    <property type="match status" value="4"/>
</dbReference>
<dbReference type="SUPFAM" id="SSF49313">
    <property type="entry name" value="Cadherin-like"/>
    <property type="match status" value="2"/>
</dbReference>
<dbReference type="PANTHER" id="PTHR11475">
    <property type="entry name" value="OXIDASE/PEROXIDASE"/>
    <property type="match status" value="1"/>
</dbReference>
<dbReference type="InterPro" id="IPR019791">
    <property type="entry name" value="Haem_peroxidase_animal"/>
</dbReference>
<dbReference type="Pfam" id="PF03098">
    <property type="entry name" value="An_peroxidase"/>
    <property type="match status" value="2"/>
</dbReference>
<dbReference type="InterPro" id="IPR010255">
    <property type="entry name" value="Haem_peroxidase_sf"/>
</dbReference>
<dbReference type="GO" id="GO:0005576">
    <property type="term" value="C:extracellular region"/>
    <property type="evidence" value="ECO:0007669"/>
    <property type="project" value="UniProtKB-SubCell"/>
</dbReference>
<dbReference type="GO" id="GO:0004601">
    <property type="term" value="F:peroxidase activity"/>
    <property type="evidence" value="ECO:0007669"/>
    <property type="project" value="InterPro"/>
</dbReference>
<sequence>MTRAPKRIISITLSLLIALYGSVAQSQPASAVARGADFTVTVSDLQFILQQIRIAESHRAYEATSPAVTPSTNVLAAGRILADPQAPATTGRTAGQARTVNITAASTRVLSPLLPEGLRQVDGRNNNLTGNGFSSWMGFGYITPTTLGKSAWGAADTSFPRILGPVFRSGYDVRSGNVTDAAPRVISNLISDQSVSNPAARAAASCAVSGANACVPSDTDNVSLFIRNHATNGVAAPYNGMFTLFGQFFDHGLDLVGKSSTEAVKIPLADSDPLYGACVNLTNRGCITEISMGRTVLDTNNPNTAGTNTTTPWVDQNQTYTSHPSHQVFLREYFCRGLETSTTINSATLCTTANPPIATGKLLDGDIAGNIANWSEVKRQAANKLGIQLVDMDIHNVPLLLTDEYGRFLRSSGFPQVVTGNVGTSATVRVGNPAAPVLSGVGVGHAFLDDIAHTAKPTATNTADVDTDINNYSGPTFYDNELLDAHFITGDGRGNENIGLTAIHTVFHAEHNRLWADIQDVINSATTGSTGLGATTLADFKSAWRVSSITTANSNPEWNGERLFHASKFITEMEYQHLVFGEFSRKVQPLIKPFAAYDPTIRPDISGEFAHAVYRYGHSQLNEMVDRTSVTGGDLSVPLLYAFLNPTEFNQPHDYTNAQAPQTIGGQLNGHVAAGSVIRGMANQTGNEIDEFVTGALRNSLLGLPLDLATLNLARGRDAGISSLNAFRTSLKTSTGITSLSPYTSWAQFGQNLRHPQSLVNFIAAYGNTTGSITFLDGATPDVANDTVTVSLNSADNSGDYNLKRSAAQSIVDCYEAYHALEGVESCEEFMLGTSGLNDIDLWIGGLAEKNTQAGTMLGNTFDYVFKKQMEKLQESDRFYYLGRLAGLNLTVQVETNFFSDIIMRNTDVKSITTDAFAVPTHTVNMDSPAPSFIKILGDGSWMYTGDGHVLWNGTSGSDKVLSDRGDDSIYGDAGNDWLRGGDGDDFIQGGEGRDVIEDSAGINILIGGNGNDYMSGSGTDTYNGNSGNDFLFGGTFSVVALAGIGNDWVRGSTDNDTLSGDEGDDWVEGGEGSDGVAGDVVGAAGVTLTFPGKDVLIGNSGNDLLDGFDGADVYVPGDGTDLNTGGLGFDWATYYNDGQTGGVNEDLSNFAPAPGLVLANLADQFQEIEGLSGGDGDDILAGTSVTTLGGTASNGLSASDCSLITGLAQLMPTTCVWNVGDILVGGAGSDEFTGRNGNDLIDGDAVLQTWISIPSSWGIPNEALSAYVSVPAGRAYVSSMSTISEYIANNLIGSNVDVMASLQIVRLIAQTGHSTENDVAVFQAPRANYTIVLNANGTITVTDPRNGGGAANDGVDTLRNIETLRFTDGDLLVSSLPPSAPVLVAGGAVGGVGTIAVTWAAPTVAGGAPLATYTARAWTTNNRAGTPAGTCTTANATTRTCTISGLGAGAYFVDVIGTTTTPINSAPSAIVAVSPTVTAAIPASITPGTQTVNATQNVSIAATSAFNTTGFTGTVTYSYTGGTLPTGIDFDTTTGIFSGTPSTLLTQTRFTVTASDQTRTATATVNITVSAPGAASITPITSSAQTVNAVVGSLITPTSAFTETNLSGAVTYSLVSGTWPDGLSLNSSTGVVSGTPTATQASTSYTIRATDSLGATADATVNITISTTPTPPPSGALSAPTGVTVRAGAAGTAVITWNAVSGASRYTAQAFSSNTSTKIIRQCSVTATANGSSFTCTIPRLQSRLTYYVEVVVRNVSGAISTPSRIAVTVL</sequence>
<dbReference type="InterPro" id="IPR036116">
    <property type="entry name" value="FN3_sf"/>
</dbReference>
<dbReference type="InterPro" id="IPR001343">
    <property type="entry name" value="Hemolysn_Ca-bd"/>
</dbReference>
<dbReference type="InterPro" id="IPR018511">
    <property type="entry name" value="Hemolysin-typ_Ca-bd_CS"/>
</dbReference>
<dbReference type="Pfam" id="PF05345">
    <property type="entry name" value="He_PIG"/>
    <property type="match status" value="2"/>
</dbReference>
<evidence type="ECO:0000256" key="3">
    <source>
        <dbReference type="ARBA" id="ARBA00023180"/>
    </source>
</evidence>
<dbReference type="GO" id="GO:0005509">
    <property type="term" value="F:calcium ion binding"/>
    <property type="evidence" value="ECO:0007669"/>
    <property type="project" value="InterPro"/>
</dbReference>
<dbReference type="GO" id="GO:0020037">
    <property type="term" value="F:heme binding"/>
    <property type="evidence" value="ECO:0007669"/>
    <property type="project" value="InterPro"/>
</dbReference>
<protein>
    <submittedName>
        <fullName evidence="5">Unannotated protein</fullName>
    </submittedName>
</protein>
<keyword evidence="2" id="KW-0964">Secreted</keyword>
<evidence type="ECO:0000313" key="5">
    <source>
        <dbReference type="EMBL" id="CAB4811847.1"/>
    </source>
</evidence>
<feature type="domain" description="Fibronectin type-III" evidence="4">
    <location>
        <begin position="1378"/>
        <end position="1480"/>
    </location>
</feature>
<dbReference type="InterPro" id="IPR011049">
    <property type="entry name" value="Serralysin-like_metalloprot_C"/>
</dbReference>
<dbReference type="SUPFAM" id="SSF51120">
    <property type="entry name" value="beta-Roll"/>
    <property type="match status" value="2"/>
</dbReference>
<proteinExistence type="predicted"/>
<gene>
    <name evidence="5" type="ORF">UFOPK3124_00453</name>
</gene>
<evidence type="ECO:0000259" key="4">
    <source>
        <dbReference type="PROSITE" id="PS50853"/>
    </source>
</evidence>
<dbReference type="InterPro" id="IPR013783">
    <property type="entry name" value="Ig-like_fold"/>
</dbReference>
<dbReference type="Pfam" id="PF00353">
    <property type="entry name" value="HemolysinCabind"/>
    <property type="match status" value="5"/>
</dbReference>
<dbReference type="PROSITE" id="PS50853">
    <property type="entry name" value="FN3"/>
    <property type="match status" value="2"/>
</dbReference>
<dbReference type="PANTHER" id="PTHR11475:SF4">
    <property type="entry name" value="CHORION PEROXIDASE"/>
    <property type="match status" value="1"/>
</dbReference>
<dbReference type="InterPro" id="IPR015919">
    <property type="entry name" value="Cadherin-like_sf"/>
</dbReference>
<reference evidence="5" key="1">
    <citation type="submission" date="2020-05" db="EMBL/GenBank/DDBJ databases">
        <authorList>
            <person name="Chiriac C."/>
            <person name="Salcher M."/>
            <person name="Ghai R."/>
            <person name="Kavagutti S V."/>
        </authorList>
    </citation>
    <scope>NUCLEOTIDE SEQUENCE</scope>
</reference>
<dbReference type="PROSITE" id="PS50292">
    <property type="entry name" value="PEROXIDASE_3"/>
    <property type="match status" value="1"/>
</dbReference>
<feature type="domain" description="Fibronectin type-III" evidence="4">
    <location>
        <begin position="1680"/>
        <end position="1772"/>
    </location>
</feature>
<accession>A0A6J6Z322</accession>
<keyword evidence="3" id="KW-0325">Glycoprotein</keyword>
<dbReference type="PROSITE" id="PS00330">
    <property type="entry name" value="HEMOLYSIN_CALCIUM"/>
    <property type="match status" value="1"/>
</dbReference>